<dbReference type="AlphaFoldDB" id="A0AA48H1I2"/>
<name>A0AA48H1I2_9BACT</name>
<dbReference type="RefSeq" id="WP_316411097.1">
    <property type="nucleotide sequence ID" value="NZ_AP027081.1"/>
</dbReference>
<proteinExistence type="predicted"/>
<reference evidence="1" key="1">
    <citation type="journal article" date="2023" name="Int. J. Syst. Evol. Microbiol.">
        <title>Mesoterricola silvestris gen. nov., sp. nov., Mesoterricola sediminis sp. nov., Geothrix oryzae sp. nov., Geothrix edaphica sp. nov., Geothrix rubra sp. nov., and Geothrix limicola sp. nov., six novel members of Acidobacteriota isolated from soils.</title>
        <authorList>
            <person name="Itoh H."/>
            <person name="Sugisawa Y."/>
            <person name="Mise K."/>
            <person name="Xu Z."/>
            <person name="Kuniyasu M."/>
            <person name="Ushijima N."/>
            <person name="Kawano K."/>
            <person name="Kobayashi E."/>
            <person name="Shiratori Y."/>
            <person name="Masuda Y."/>
            <person name="Senoo K."/>
        </authorList>
    </citation>
    <scope>NUCLEOTIDE SEQUENCE</scope>
    <source>
        <strain evidence="1">W786</strain>
    </source>
</reference>
<evidence type="ECO:0000313" key="1">
    <source>
        <dbReference type="EMBL" id="BDU75766.1"/>
    </source>
</evidence>
<gene>
    <name evidence="1" type="ORF">METESE_07240</name>
</gene>
<evidence type="ECO:0000313" key="2">
    <source>
        <dbReference type="Proteomes" id="UP001228113"/>
    </source>
</evidence>
<protein>
    <submittedName>
        <fullName evidence="1">Uncharacterized protein</fullName>
    </submittedName>
</protein>
<dbReference type="Proteomes" id="UP001228113">
    <property type="component" value="Chromosome"/>
</dbReference>
<organism evidence="1 2">
    <name type="scientific">Mesoterricola sediminis</name>
    <dbReference type="NCBI Taxonomy" id="2927980"/>
    <lineage>
        <taxon>Bacteria</taxon>
        <taxon>Pseudomonadati</taxon>
        <taxon>Acidobacteriota</taxon>
        <taxon>Holophagae</taxon>
        <taxon>Holophagales</taxon>
        <taxon>Holophagaceae</taxon>
        <taxon>Mesoterricola</taxon>
    </lineage>
</organism>
<sequence length="86" mass="8893">MITQLLGAAALFAAGSTLPVNPDLGARDITPAAKAPDTLAAHCGRTCAVRPRCGRRCATFPRCGRRCATAPRCGHRCGRSCARNGA</sequence>
<dbReference type="KEGG" id="msea:METESE_07240"/>
<keyword evidence="2" id="KW-1185">Reference proteome</keyword>
<dbReference type="EMBL" id="AP027081">
    <property type="protein sequence ID" value="BDU75766.1"/>
    <property type="molecule type" value="Genomic_DNA"/>
</dbReference>
<accession>A0AA48H1I2</accession>